<evidence type="ECO:0000313" key="2">
    <source>
        <dbReference type="EMBL" id="GJN32840.1"/>
    </source>
</evidence>
<protein>
    <submittedName>
        <fullName evidence="2">Uncharacterized protein</fullName>
    </submittedName>
</protein>
<proteinExistence type="predicted"/>
<dbReference type="Proteomes" id="UP001054889">
    <property type="component" value="Unassembled WGS sequence"/>
</dbReference>
<evidence type="ECO:0000256" key="1">
    <source>
        <dbReference type="SAM" id="MobiDB-lite"/>
    </source>
</evidence>
<dbReference type="Gene3D" id="3.10.20.90">
    <property type="entry name" value="Phosphatidylinositol 3-kinase Catalytic Subunit, Chain A, domain 1"/>
    <property type="match status" value="1"/>
</dbReference>
<name>A0AAV5FD43_ELECO</name>
<gene>
    <name evidence="2" type="primary">gb21377</name>
    <name evidence="2" type="ORF">PR202_gb21377</name>
</gene>
<accession>A0AAV5FD43</accession>
<dbReference type="AlphaFoldDB" id="A0AAV5FD43"/>
<feature type="region of interest" description="Disordered" evidence="1">
    <location>
        <begin position="1"/>
        <end position="25"/>
    </location>
</feature>
<sequence length="91" mass="10444">MSEEEEENETETMPFMTPVVKDDEGRQITRTMRRSDKLQDLTDFYYAMVPTVPYGKGVFLCTMAIVSTASERRWTTGWRTGTRSTSSSRSS</sequence>
<reference evidence="2" key="2">
    <citation type="submission" date="2021-12" db="EMBL/GenBank/DDBJ databases">
        <title>Resequencing data analysis of finger millet.</title>
        <authorList>
            <person name="Hatakeyama M."/>
            <person name="Aluri S."/>
            <person name="Balachadran M.T."/>
            <person name="Sivarajan S.R."/>
            <person name="Poveda L."/>
            <person name="Shimizu-Inatsugi R."/>
            <person name="Schlapbach R."/>
            <person name="Sreeman S.M."/>
            <person name="Shimizu K.K."/>
        </authorList>
    </citation>
    <scope>NUCLEOTIDE SEQUENCE</scope>
</reference>
<dbReference type="EMBL" id="BQKI01000084">
    <property type="protein sequence ID" value="GJN32840.1"/>
    <property type="molecule type" value="Genomic_DNA"/>
</dbReference>
<organism evidence="2 3">
    <name type="scientific">Eleusine coracana subsp. coracana</name>
    <dbReference type="NCBI Taxonomy" id="191504"/>
    <lineage>
        <taxon>Eukaryota</taxon>
        <taxon>Viridiplantae</taxon>
        <taxon>Streptophyta</taxon>
        <taxon>Embryophyta</taxon>
        <taxon>Tracheophyta</taxon>
        <taxon>Spermatophyta</taxon>
        <taxon>Magnoliopsida</taxon>
        <taxon>Liliopsida</taxon>
        <taxon>Poales</taxon>
        <taxon>Poaceae</taxon>
        <taxon>PACMAD clade</taxon>
        <taxon>Chloridoideae</taxon>
        <taxon>Cynodonteae</taxon>
        <taxon>Eleusininae</taxon>
        <taxon>Eleusine</taxon>
    </lineage>
</organism>
<keyword evidence="3" id="KW-1185">Reference proteome</keyword>
<comment type="caution">
    <text evidence="2">The sequence shown here is derived from an EMBL/GenBank/DDBJ whole genome shotgun (WGS) entry which is preliminary data.</text>
</comment>
<reference evidence="2" key="1">
    <citation type="journal article" date="2018" name="DNA Res.">
        <title>Multiple hybrid de novo genome assembly of finger millet, an orphan allotetraploid crop.</title>
        <authorList>
            <person name="Hatakeyama M."/>
            <person name="Aluri S."/>
            <person name="Balachadran M.T."/>
            <person name="Sivarajan S.R."/>
            <person name="Patrignani A."/>
            <person name="Gruter S."/>
            <person name="Poveda L."/>
            <person name="Shimizu-Inatsugi R."/>
            <person name="Baeten J."/>
            <person name="Francoijs K.J."/>
            <person name="Nataraja K.N."/>
            <person name="Reddy Y.A.N."/>
            <person name="Phadnis S."/>
            <person name="Ravikumar R.L."/>
            <person name="Schlapbach R."/>
            <person name="Sreeman S.M."/>
            <person name="Shimizu K.K."/>
        </authorList>
    </citation>
    <scope>NUCLEOTIDE SEQUENCE</scope>
</reference>
<feature type="compositionally biased region" description="Acidic residues" evidence="1">
    <location>
        <begin position="1"/>
        <end position="10"/>
    </location>
</feature>
<evidence type="ECO:0000313" key="3">
    <source>
        <dbReference type="Proteomes" id="UP001054889"/>
    </source>
</evidence>